<keyword evidence="1" id="KW-0472">Membrane</keyword>
<keyword evidence="1" id="KW-0812">Transmembrane</keyword>
<dbReference type="Proteomes" id="UP000683360">
    <property type="component" value="Unassembled WGS sequence"/>
</dbReference>
<evidence type="ECO:0000313" key="4">
    <source>
        <dbReference type="Proteomes" id="UP000683360"/>
    </source>
</evidence>
<dbReference type="EMBL" id="CAJPWZ010001900">
    <property type="protein sequence ID" value="CAG2226459.1"/>
    <property type="molecule type" value="Genomic_DNA"/>
</dbReference>
<evidence type="ECO:0000259" key="2">
    <source>
        <dbReference type="PROSITE" id="PS50940"/>
    </source>
</evidence>
<reference evidence="3" key="1">
    <citation type="submission" date="2021-03" db="EMBL/GenBank/DDBJ databases">
        <authorList>
            <person name="Bekaert M."/>
        </authorList>
    </citation>
    <scope>NUCLEOTIDE SEQUENCE</scope>
</reference>
<dbReference type="OrthoDB" id="6100717at2759"/>
<dbReference type="InterPro" id="IPR002557">
    <property type="entry name" value="Chitin-bd_dom"/>
</dbReference>
<sequence length="459" mass="51289">MCTVFYGSKQGPSSHHSYLTVIEDGSVIGNDQYERIKVPPDIHSTQPRICPRVNNLPLVEIDILPVTSQNNQTDEALEKSICSFCKIGTLIAVLAILLTGLGLGVYLAIRRNNIRDEKPDNSMSMKSTSTIPMQTSTNISGSFATTILRTKTSTYTIANQISRLPTPSSPTGSTVLKLNPHQLADLEDNIHWYMHSCEANVGNPAGNLSIEIMKSGELEFRKLDITAVTTEDKKTSCEIHRKIDFGIEFTSDMENAIIRCKLINKFFPDFPNFYSNNETVLLIPGDACKDNTVPHSNRVHLTNCHHYIQCQNKKPYGQACQENFCFGIHTVETCKHCDEVTCPTQNTTVNCEIMRVLKFWIGFTAAMYNATIRCQVTNGIFPDASPKFSSSETLQLVSSDFCEQNFNGTITNKYHHPTTCHRYVTCEDRGPSVQACPGNICFSLEKDYCDYCSHVKTCP</sequence>
<protein>
    <recommendedName>
        <fullName evidence="2">Chitin-binding type-2 domain-containing protein</fullName>
    </recommendedName>
</protein>
<dbReference type="PROSITE" id="PS50940">
    <property type="entry name" value="CHIT_BIND_II"/>
    <property type="match status" value="1"/>
</dbReference>
<keyword evidence="4" id="KW-1185">Reference proteome</keyword>
<dbReference type="SUPFAM" id="SSF57625">
    <property type="entry name" value="Invertebrate chitin-binding proteins"/>
    <property type="match status" value="1"/>
</dbReference>
<feature type="domain" description="Chitin-binding type-2" evidence="2">
    <location>
        <begin position="399"/>
        <end position="459"/>
    </location>
</feature>
<proteinExistence type="predicted"/>
<name>A0A8S3T3R7_MYTED</name>
<evidence type="ECO:0000313" key="3">
    <source>
        <dbReference type="EMBL" id="CAG2226459.1"/>
    </source>
</evidence>
<dbReference type="AlphaFoldDB" id="A0A8S3T3R7"/>
<comment type="caution">
    <text evidence="3">The sequence shown here is derived from an EMBL/GenBank/DDBJ whole genome shotgun (WGS) entry which is preliminary data.</text>
</comment>
<evidence type="ECO:0000256" key="1">
    <source>
        <dbReference type="SAM" id="Phobius"/>
    </source>
</evidence>
<gene>
    <name evidence="3" type="ORF">MEDL_39512</name>
</gene>
<dbReference type="GO" id="GO:0008061">
    <property type="term" value="F:chitin binding"/>
    <property type="evidence" value="ECO:0007669"/>
    <property type="project" value="InterPro"/>
</dbReference>
<organism evidence="3 4">
    <name type="scientific">Mytilus edulis</name>
    <name type="common">Blue mussel</name>
    <dbReference type="NCBI Taxonomy" id="6550"/>
    <lineage>
        <taxon>Eukaryota</taxon>
        <taxon>Metazoa</taxon>
        <taxon>Spiralia</taxon>
        <taxon>Lophotrochozoa</taxon>
        <taxon>Mollusca</taxon>
        <taxon>Bivalvia</taxon>
        <taxon>Autobranchia</taxon>
        <taxon>Pteriomorphia</taxon>
        <taxon>Mytilida</taxon>
        <taxon>Mytiloidea</taxon>
        <taxon>Mytilidae</taxon>
        <taxon>Mytilinae</taxon>
        <taxon>Mytilus</taxon>
    </lineage>
</organism>
<dbReference type="GO" id="GO:0005576">
    <property type="term" value="C:extracellular region"/>
    <property type="evidence" value="ECO:0007669"/>
    <property type="project" value="InterPro"/>
</dbReference>
<keyword evidence="1" id="KW-1133">Transmembrane helix</keyword>
<dbReference type="InterPro" id="IPR036508">
    <property type="entry name" value="Chitin-bd_dom_sf"/>
</dbReference>
<feature type="transmembrane region" description="Helical" evidence="1">
    <location>
        <begin position="87"/>
        <end position="109"/>
    </location>
</feature>
<accession>A0A8S3T3R7</accession>